<feature type="transmembrane region" description="Helical" evidence="1">
    <location>
        <begin position="181"/>
        <end position="202"/>
    </location>
</feature>
<keyword evidence="1" id="KW-1133">Transmembrane helix</keyword>
<feature type="transmembrane region" description="Helical" evidence="1">
    <location>
        <begin position="59"/>
        <end position="80"/>
    </location>
</feature>
<name>M2TAY4_9SPHN</name>
<evidence type="ECO:0000313" key="2">
    <source>
        <dbReference type="EMBL" id="EMD83764.1"/>
    </source>
</evidence>
<keyword evidence="3" id="KW-1185">Reference proteome</keyword>
<dbReference type="EMBL" id="AMRV01000002">
    <property type="protein sequence ID" value="EMD83764.1"/>
    <property type="molecule type" value="Genomic_DNA"/>
</dbReference>
<feature type="transmembrane region" description="Helical" evidence="1">
    <location>
        <begin position="92"/>
        <end position="113"/>
    </location>
</feature>
<feature type="transmembrane region" description="Helical" evidence="1">
    <location>
        <begin position="133"/>
        <end position="160"/>
    </location>
</feature>
<feature type="transmembrane region" description="Helical" evidence="1">
    <location>
        <begin position="222"/>
        <end position="245"/>
    </location>
</feature>
<dbReference type="PROSITE" id="PS51257">
    <property type="entry name" value="PROKAR_LIPOPROTEIN"/>
    <property type="match status" value="1"/>
</dbReference>
<evidence type="ECO:0000313" key="3">
    <source>
        <dbReference type="Proteomes" id="UP000011717"/>
    </source>
</evidence>
<keyword evidence="1" id="KW-0812">Transmembrane</keyword>
<protein>
    <submittedName>
        <fullName evidence="2">Uncharacterized protein</fullName>
    </submittedName>
</protein>
<feature type="transmembrane region" description="Helical" evidence="1">
    <location>
        <begin position="30"/>
        <end position="47"/>
    </location>
</feature>
<proteinExistence type="predicted"/>
<keyword evidence="1" id="KW-0472">Membrane</keyword>
<dbReference type="RefSeq" id="WP_008600228.1">
    <property type="nucleotide sequence ID" value="NZ_AMRV01000002.1"/>
</dbReference>
<dbReference type="AlphaFoldDB" id="M2TAY4"/>
<comment type="caution">
    <text evidence="2">The sequence shown here is derived from an EMBL/GenBank/DDBJ whole genome shotgun (WGS) entry which is preliminary data.</text>
</comment>
<dbReference type="Proteomes" id="UP000011717">
    <property type="component" value="Unassembled WGS sequence"/>
</dbReference>
<gene>
    <name evidence="2" type="ORF">C725_0736</name>
</gene>
<reference evidence="2 3" key="1">
    <citation type="journal article" date="2013" name="Genome Announc.">
        <title>Draft Genome Sequence of Strain JLT2015T, Belonging to the Family Sphingomonadaceae of the Alphaproteobacteria.</title>
        <authorList>
            <person name="Tang K."/>
            <person name="Liu K."/>
            <person name="Li S."/>
            <person name="Jiao N."/>
        </authorList>
    </citation>
    <scope>NUCLEOTIDE SEQUENCE [LARGE SCALE GENOMIC DNA]</scope>
    <source>
        <strain evidence="2 3">JLT2015</strain>
    </source>
</reference>
<dbReference type="OrthoDB" id="9953893at2"/>
<sequence>MIYDRPADPLYPPSWLAAACRLIAGLKGRYWALLILVYSGRAMLPFAPLPGSIGLPAGWGQAFSVAIAFLTIFWMPYLFIRAMAGEPKPGRPNLGFLWFVLVAVLIRAIRSLGVTGAHWLAMNGEQAGGGVGALPLSLLFLLFDLASAAFVTPLLSLYAGTATSRLSPLEPRWRRAVRRDGRALFCAYALVVIAVAALQTILPGVPVLHGPTLAGIITSHLHASLEAALFLVTLALALAAANSALRLPEDAPPR</sequence>
<organism evidence="2 3">
    <name type="scientific">Pacificimonas flava</name>
    <dbReference type="NCBI Taxonomy" id="1234595"/>
    <lineage>
        <taxon>Bacteria</taxon>
        <taxon>Pseudomonadati</taxon>
        <taxon>Pseudomonadota</taxon>
        <taxon>Alphaproteobacteria</taxon>
        <taxon>Sphingomonadales</taxon>
        <taxon>Sphingosinicellaceae</taxon>
        <taxon>Pacificimonas</taxon>
    </lineage>
</organism>
<accession>M2TAY4</accession>
<evidence type="ECO:0000256" key="1">
    <source>
        <dbReference type="SAM" id="Phobius"/>
    </source>
</evidence>